<dbReference type="EMBL" id="CAJNOG010000008">
    <property type="protein sequence ID" value="CAF0738053.1"/>
    <property type="molecule type" value="Genomic_DNA"/>
</dbReference>
<reference evidence="2" key="1">
    <citation type="submission" date="2021-02" db="EMBL/GenBank/DDBJ databases">
        <authorList>
            <person name="Nowell W R."/>
        </authorList>
    </citation>
    <scope>NUCLEOTIDE SEQUENCE</scope>
</reference>
<feature type="signal peptide" evidence="1">
    <location>
        <begin position="1"/>
        <end position="25"/>
    </location>
</feature>
<dbReference type="Proteomes" id="UP000663845">
    <property type="component" value="Unassembled WGS sequence"/>
</dbReference>
<sequence length="140" mass="15346">MNTVQVIASLFCCMLLFGALSKAQSDKNSDAQMSENKSKAGTVRARRCEEGNVQDGVNCRGHCMDVGYDTGHCREIAGEWRYMDKNCGKTIMLNGDQLPGTFFSLSSGTYAENLNCTLTIKASTLNQRIIVVIDKMDIAC</sequence>
<evidence type="ECO:0000313" key="3">
    <source>
        <dbReference type="Proteomes" id="UP000663845"/>
    </source>
</evidence>
<evidence type="ECO:0000313" key="2">
    <source>
        <dbReference type="EMBL" id="CAF0738053.1"/>
    </source>
</evidence>
<comment type="caution">
    <text evidence="2">The sequence shown here is derived from an EMBL/GenBank/DDBJ whole genome shotgun (WGS) entry which is preliminary data.</text>
</comment>
<accession>A0A813NNR6</accession>
<evidence type="ECO:0008006" key="4">
    <source>
        <dbReference type="Google" id="ProtNLM"/>
    </source>
</evidence>
<feature type="chain" id="PRO_5032367710" description="CUB domain-containing protein" evidence="1">
    <location>
        <begin position="26"/>
        <end position="140"/>
    </location>
</feature>
<dbReference type="AlphaFoldDB" id="A0A813NNR6"/>
<name>A0A813NNR6_9BILA</name>
<evidence type="ECO:0000256" key="1">
    <source>
        <dbReference type="SAM" id="SignalP"/>
    </source>
</evidence>
<organism evidence="2 3">
    <name type="scientific">Adineta steineri</name>
    <dbReference type="NCBI Taxonomy" id="433720"/>
    <lineage>
        <taxon>Eukaryota</taxon>
        <taxon>Metazoa</taxon>
        <taxon>Spiralia</taxon>
        <taxon>Gnathifera</taxon>
        <taxon>Rotifera</taxon>
        <taxon>Eurotatoria</taxon>
        <taxon>Bdelloidea</taxon>
        <taxon>Adinetida</taxon>
        <taxon>Adinetidae</taxon>
        <taxon>Adineta</taxon>
    </lineage>
</organism>
<protein>
    <recommendedName>
        <fullName evidence="4">CUB domain-containing protein</fullName>
    </recommendedName>
</protein>
<gene>
    <name evidence="2" type="ORF">JYZ213_LOCUS1685</name>
</gene>
<proteinExistence type="predicted"/>
<keyword evidence="1" id="KW-0732">Signal</keyword>